<dbReference type="CDD" id="cd09272">
    <property type="entry name" value="RNase_HI_RT_Ty1"/>
    <property type="match status" value="1"/>
</dbReference>
<dbReference type="Pfam" id="PF07727">
    <property type="entry name" value="RVT_2"/>
    <property type="match status" value="1"/>
</dbReference>
<accession>A0ABM1FR20</accession>
<dbReference type="RefSeq" id="XP_015060491.1">
    <property type="nucleotide sequence ID" value="XM_015205005.1"/>
</dbReference>
<proteinExistence type="predicted"/>
<sequence length="181" mass="20262">MTTIRCILAIAVKKEEVYMKFPPGMPSPSSTHVCKLNKSLYGLRQASRQCRPDISYSVQHLSQFMQKPRLPHYSAALRVIQYIRANPDQGLFLQADPSLKLTVFCDADWGSFIDSQRSVSGFFITLGGSSISWKSKKQTSVSLSSAEAEYRSMRQAVAELSWLNRLLVDLGSPPELPIPVH</sequence>
<keyword evidence="2" id="KW-1185">Reference proteome</keyword>
<protein>
    <submittedName>
        <fullName evidence="3">Uncharacterized protein LOC107006454</fullName>
    </submittedName>
</protein>
<name>A0ABM1FR20_SOLPN</name>
<dbReference type="Proteomes" id="UP000694930">
    <property type="component" value="Chromosome 12"/>
</dbReference>
<reference evidence="3" key="2">
    <citation type="submission" date="2025-08" db="UniProtKB">
        <authorList>
            <consortium name="RefSeq"/>
        </authorList>
    </citation>
    <scope>IDENTIFICATION</scope>
</reference>
<dbReference type="GeneID" id="107006454"/>
<organism evidence="2 3">
    <name type="scientific">Solanum pennellii</name>
    <name type="common">Tomato</name>
    <name type="synonym">Lycopersicon pennellii</name>
    <dbReference type="NCBI Taxonomy" id="28526"/>
    <lineage>
        <taxon>Eukaryota</taxon>
        <taxon>Viridiplantae</taxon>
        <taxon>Streptophyta</taxon>
        <taxon>Embryophyta</taxon>
        <taxon>Tracheophyta</taxon>
        <taxon>Spermatophyta</taxon>
        <taxon>Magnoliopsida</taxon>
        <taxon>eudicotyledons</taxon>
        <taxon>Gunneridae</taxon>
        <taxon>Pentapetalae</taxon>
        <taxon>asterids</taxon>
        <taxon>lamiids</taxon>
        <taxon>Solanales</taxon>
        <taxon>Solanaceae</taxon>
        <taxon>Solanoideae</taxon>
        <taxon>Solaneae</taxon>
        <taxon>Solanum</taxon>
        <taxon>Solanum subgen. Lycopersicon</taxon>
    </lineage>
</organism>
<dbReference type="PANTHER" id="PTHR11439">
    <property type="entry name" value="GAG-POL-RELATED RETROTRANSPOSON"/>
    <property type="match status" value="1"/>
</dbReference>
<dbReference type="PANTHER" id="PTHR11439:SF498">
    <property type="entry name" value="DNAK FAMILY PROTEIN"/>
    <property type="match status" value="1"/>
</dbReference>
<evidence type="ECO:0000313" key="3">
    <source>
        <dbReference type="RefSeq" id="XP_015060491.1"/>
    </source>
</evidence>
<evidence type="ECO:0000313" key="2">
    <source>
        <dbReference type="Proteomes" id="UP000694930"/>
    </source>
</evidence>
<dbReference type="InterPro" id="IPR013103">
    <property type="entry name" value="RVT_2"/>
</dbReference>
<feature type="domain" description="Reverse transcriptase Ty1/copia-type" evidence="1">
    <location>
        <begin position="14"/>
        <end position="60"/>
    </location>
</feature>
<gene>
    <name evidence="3" type="primary">LOC107006454</name>
</gene>
<evidence type="ECO:0000259" key="1">
    <source>
        <dbReference type="Pfam" id="PF07727"/>
    </source>
</evidence>
<reference evidence="2" key="1">
    <citation type="journal article" date="2014" name="Nat. Genet.">
        <title>The genome of the stress-tolerant wild tomato species Solanum pennellii.</title>
        <authorList>
            <person name="Bolger A."/>
            <person name="Scossa F."/>
            <person name="Bolger M.E."/>
            <person name="Lanz C."/>
            <person name="Maumus F."/>
            <person name="Tohge T."/>
            <person name="Quesneville H."/>
            <person name="Alseekh S."/>
            <person name="Sorensen I."/>
            <person name="Lichtenstein G."/>
            <person name="Fich E.A."/>
            <person name="Conte M."/>
            <person name="Keller H."/>
            <person name="Schneeberger K."/>
            <person name="Schwacke R."/>
            <person name="Ofner I."/>
            <person name="Vrebalov J."/>
            <person name="Xu Y."/>
            <person name="Osorio S."/>
            <person name="Aflitos S.A."/>
            <person name="Schijlen E."/>
            <person name="Jimenez-Gomez J.M."/>
            <person name="Ryngajllo M."/>
            <person name="Kimura S."/>
            <person name="Kumar R."/>
            <person name="Koenig D."/>
            <person name="Headland L.R."/>
            <person name="Maloof J.N."/>
            <person name="Sinha N."/>
            <person name="van Ham R.C."/>
            <person name="Lankhorst R.K."/>
            <person name="Mao L."/>
            <person name="Vogel A."/>
            <person name="Arsova B."/>
            <person name="Panstruga R."/>
            <person name="Fei Z."/>
            <person name="Rose J.K."/>
            <person name="Zamir D."/>
            <person name="Carrari F."/>
            <person name="Giovannoni J.J."/>
            <person name="Weigel D."/>
            <person name="Usadel B."/>
            <person name="Fernie A.R."/>
        </authorList>
    </citation>
    <scope>NUCLEOTIDE SEQUENCE [LARGE SCALE GENOMIC DNA]</scope>
    <source>
        <strain evidence="2">cv. LA0716</strain>
    </source>
</reference>